<protein>
    <submittedName>
        <fullName evidence="2">Uncharacterized protein</fullName>
    </submittedName>
</protein>
<name>A0A1T4TLY6_9HYPH</name>
<feature type="transmembrane region" description="Helical" evidence="1">
    <location>
        <begin position="20"/>
        <end position="41"/>
    </location>
</feature>
<sequence length="215" mass="24112">MKEFCSEPHEEIVPDLHPALIAAVVSVLTNAAGIAVTLFVAHQNKTSRLEMRMEEIARQLLSDDEWTVRSIEVVKAALHGLSDEDVRNTLLRAGAIPLTLNDPDTGTKSEVWGLVSRNRQLISGQTFDGKLASRERPFIIDGNIQIQQQQQIQGPAQSREISPAQKWPAEMSPLQLQHWKQKNAQYEVMHVQAIATLIEDLLKQKATIQEIEVIQ</sequence>
<accession>A0A1T4TLY6</accession>
<dbReference type="AlphaFoldDB" id="A0A1T4TLY6"/>
<evidence type="ECO:0000313" key="2">
    <source>
        <dbReference type="EMBL" id="SKA41338.1"/>
    </source>
</evidence>
<keyword evidence="1" id="KW-0472">Membrane</keyword>
<dbReference type="RefSeq" id="WP_139374211.1">
    <property type="nucleotide sequence ID" value="NZ_FUWJ01000021.1"/>
</dbReference>
<proteinExistence type="predicted"/>
<dbReference type="EMBL" id="FUWJ01000021">
    <property type="protein sequence ID" value="SKA41338.1"/>
    <property type="molecule type" value="Genomic_DNA"/>
</dbReference>
<reference evidence="3" key="1">
    <citation type="submission" date="2017-02" db="EMBL/GenBank/DDBJ databases">
        <authorList>
            <person name="Varghese N."/>
            <person name="Submissions S."/>
        </authorList>
    </citation>
    <scope>NUCLEOTIDE SEQUENCE [LARGE SCALE GENOMIC DNA]</scope>
    <source>
        <strain evidence="3">ATCC 27094</strain>
    </source>
</reference>
<keyword evidence="3" id="KW-1185">Reference proteome</keyword>
<keyword evidence="1" id="KW-1133">Transmembrane helix</keyword>
<gene>
    <name evidence="2" type="ORF">SAMN02745126_06490</name>
</gene>
<keyword evidence="1" id="KW-0812">Transmembrane</keyword>
<dbReference type="OrthoDB" id="5197177at2"/>
<evidence type="ECO:0000313" key="3">
    <source>
        <dbReference type="Proteomes" id="UP000190092"/>
    </source>
</evidence>
<evidence type="ECO:0000256" key="1">
    <source>
        <dbReference type="SAM" id="Phobius"/>
    </source>
</evidence>
<organism evidence="2 3">
    <name type="scientific">Enhydrobacter aerosaccus</name>
    <dbReference type="NCBI Taxonomy" id="225324"/>
    <lineage>
        <taxon>Bacteria</taxon>
        <taxon>Pseudomonadati</taxon>
        <taxon>Pseudomonadota</taxon>
        <taxon>Alphaproteobacteria</taxon>
        <taxon>Hyphomicrobiales</taxon>
        <taxon>Enhydrobacter</taxon>
    </lineage>
</organism>
<dbReference type="Proteomes" id="UP000190092">
    <property type="component" value="Unassembled WGS sequence"/>
</dbReference>